<dbReference type="eggNOG" id="COG0456">
    <property type="taxonomic scope" value="Bacteria"/>
</dbReference>
<dbReference type="SUPFAM" id="SSF55729">
    <property type="entry name" value="Acyl-CoA N-acyltransferases (Nat)"/>
    <property type="match status" value="1"/>
</dbReference>
<dbReference type="InterPro" id="IPR000182">
    <property type="entry name" value="GNAT_dom"/>
</dbReference>
<evidence type="ECO:0000259" key="1">
    <source>
        <dbReference type="PROSITE" id="PS51186"/>
    </source>
</evidence>
<dbReference type="OrthoDB" id="326501at2"/>
<dbReference type="Gene3D" id="3.40.630.30">
    <property type="match status" value="1"/>
</dbReference>
<dbReference type="Proteomes" id="UP000030341">
    <property type="component" value="Chromosome 2"/>
</dbReference>
<feature type="domain" description="N-acetyltransferase" evidence="1">
    <location>
        <begin position="1"/>
        <end position="152"/>
    </location>
</feature>
<dbReference type="KEGG" id="pseo:OM33_16015"/>
<dbReference type="AlphaFoldDB" id="A0A0A7EL35"/>
<keyword evidence="2" id="KW-0808">Transferase</keyword>
<reference evidence="2 3" key="1">
    <citation type="submission" date="2014-11" db="EMBL/GenBank/DDBJ databases">
        <title>Complete Genome Sequence of Pseudoalteromonas sp. Strain OCN003 Isolated from Kaneohe Bay, Oahu, Hawaii.</title>
        <authorList>
            <person name="Beurmann S."/>
            <person name="Videau P."/>
            <person name="Ushijima B."/>
            <person name="Smith A.M."/>
            <person name="Aeby G.S."/>
            <person name="Callahan S.M."/>
            <person name="Belcaid M."/>
        </authorList>
    </citation>
    <scope>NUCLEOTIDE SEQUENCE [LARGE SCALE GENOMIC DNA]</scope>
    <source>
        <strain evidence="2 3">OCN003</strain>
    </source>
</reference>
<sequence>MLVPFTKDHIEQLTSWFPDEASLVKWSGPGFRYPFTEDTFFQDLNTEKLPSFCLFCEQGKFAAFGQFYNRLERIHLARLVVNPELRGKGIAERLIYSLIQKGIAQFKLNSASLFVLSDNLPAITAYQKAGFEIANYPTEIPLENCRYMIKAL</sequence>
<organism evidence="2 3">
    <name type="scientific">Pseudoalteromonas piratica</name>
    <dbReference type="NCBI Taxonomy" id="1348114"/>
    <lineage>
        <taxon>Bacteria</taxon>
        <taxon>Pseudomonadati</taxon>
        <taxon>Pseudomonadota</taxon>
        <taxon>Gammaproteobacteria</taxon>
        <taxon>Alteromonadales</taxon>
        <taxon>Pseudoalteromonadaceae</taxon>
        <taxon>Pseudoalteromonas</taxon>
    </lineage>
</organism>
<gene>
    <name evidence="2" type="ORF">OM33_16015</name>
</gene>
<evidence type="ECO:0000313" key="2">
    <source>
        <dbReference type="EMBL" id="AIY66642.1"/>
    </source>
</evidence>
<dbReference type="Pfam" id="PF00583">
    <property type="entry name" value="Acetyltransf_1"/>
    <property type="match status" value="1"/>
</dbReference>
<dbReference type="GO" id="GO:0016747">
    <property type="term" value="F:acyltransferase activity, transferring groups other than amino-acyl groups"/>
    <property type="evidence" value="ECO:0007669"/>
    <property type="project" value="InterPro"/>
</dbReference>
<accession>A0A0A7EL35</accession>
<dbReference type="HOGENOM" id="CLU_013985_3_2_6"/>
<dbReference type="RefSeq" id="WP_040135028.1">
    <property type="nucleotide sequence ID" value="NZ_CP009889.1"/>
</dbReference>
<protein>
    <submittedName>
        <fullName evidence="2">Acetyltransferase</fullName>
    </submittedName>
</protein>
<keyword evidence="3" id="KW-1185">Reference proteome</keyword>
<evidence type="ECO:0000313" key="3">
    <source>
        <dbReference type="Proteomes" id="UP000030341"/>
    </source>
</evidence>
<name>A0A0A7EL35_9GAMM</name>
<dbReference type="EMBL" id="CP009889">
    <property type="protein sequence ID" value="AIY66642.1"/>
    <property type="molecule type" value="Genomic_DNA"/>
</dbReference>
<dbReference type="CDD" id="cd04301">
    <property type="entry name" value="NAT_SF"/>
    <property type="match status" value="1"/>
</dbReference>
<dbReference type="STRING" id="1348114.OM33_16015"/>
<proteinExistence type="predicted"/>
<dbReference type="InterPro" id="IPR016181">
    <property type="entry name" value="Acyl_CoA_acyltransferase"/>
</dbReference>
<dbReference type="PROSITE" id="PS51186">
    <property type="entry name" value="GNAT"/>
    <property type="match status" value="1"/>
</dbReference>